<dbReference type="GO" id="GO:0048706">
    <property type="term" value="P:embryonic skeletal system development"/>
    <property type="evidence" value="ECO:0007669"/>
    <property type="project" value="Ensembl"/>
</dbReference>
<feature type="region of interest" description="Disordered" evidence="10">
    <location>
        <begin position="65"/>
        <end position="84"/>
    </location>
</feature>
<evidence type="ECO:0000256" key="5">
    <source>
        <dbReference type="ARBA" id="ARBA00022525"/>
    </source>
</evidence>
<keyword evidence="13" id="KW-1185">Reference proteome</keyword>
<sequence>MSWTHATLLALLAVLLALNWSPGAESAAVARSTGNAKGPAGLPLRRIFIKEADASNFFRRRNRRAVKSQDELNAEQSQVLAADERMREFHEEKRNKFENYAEEDHDEQNERTRESTEQWREFHYDGMDPPHEYNRHTA</sequence>
<dbReference type="PANTHER" id="PTHR28647">
    <property type="entry name" value="UNIQUE CARTILAGE MATRIX-ASSOCIATED PROTEIN"/>
    <property type="match status" value="1"/>
</dbReference>
<evidence type="ECO:0000256" key="4">
    <source>
        <dbReference type="ARBA" id="ARBA00013765"/>
    </source>
</evidence>
<evidence type="ECO:0000256" key="1">
    <source>
        <dbReference type="ARBA" id="ARBA00002111"/>
    </source>
</evidence>
<evidence type="ECO:0000256" key="2">
    <source>
        <dbReference type="ARBA" id="ARBA00004498"/>
    </source>
</evidence>
<comment type="function">
    <text evidence="1">May be involved in the negative control of osteogenic differentiation of osteochondrogenic precursor cells in peripheral zones of fetal cartilage and at the cartilage-bone interface.</text>
</comment>
<dbReference type="Pfam" id="PF17085">
    <property type="entry name" value="UCMA"/>
    <property type="match status" value="1"/>
</dbReference>
<evidence type="ECO:0000256" key="9">
    <source>
        <dbReference type="ARBA" id="ARBA00023054"/>
    </source>
</evidence>
<dbReference type="GO" id="GO:0045667">
    <property type="term" value="P:regulation of osteoblast differentiation"/>
    <property type="evidence" value="ECO:0007669"/>
    <property type="project" value="InterPro"/>
</dbReference>
<evidence type="ECO:0000256" key="11">
    <source>
        <dbReference type="SAM" id="SignalP"/>
    </source>
</evidence>
<dbReference type="PANTHER" id="PTHR28647:SF2">
    <property type="entry name" value="UNIQUE CARTILAGE MATRIX-ASSOCIATED PROTEIN"/>
    <property type="match status" value="1"/>
</dbReference>
<dbReference type="Ensembl" id="ENSFHET00000005849.1">
    <property type="protein sequence ID" value="ENSFHEP00000006228.1"/>
    <property type="gene ID" value="ENSFHEG00000007248.1"/>
</dbReference>
<comment type="subcellular location">
    <subcellularLocation>
        <location evidence="2">Secreted</location>
        <location evidence="2">Extracellular space</location>
        <location evidence="2">Extracellular matrix</location>
    </subcellularLocation>
</comment>
<reference evidence="12" key="2">
    <citation type="submission" date="2025-09" db="UniProtKB">
        <authorList>
            <consortium name="Ensembl"/>
        </authorList>
    </citation>
    <scope>IDENTIFICATION</scope>
</reference>
<dbReference type="STRING" id="8078.ENSFHEP00000006228"/>
<protein>
    <recommendedName>
        <fullName evidence="4">Unique cartilage matrix-associated protein</fullName>
    </recommendedName>
</protein>
<evidence type="ECO:0000256" key="10">
    <source>
        <dbReference type="SAM" id="MobiDB-lite"/>
    </source>
</evidence>
<evidence type="ECO:0000256" key="6">
    <source>
        <dbReference type="ARBA" id="ARBA00022530"/>
    </source>
</evidence>
<keyword evidence="6" id="KW-0272">Extracellular matrix</keyword>
<feature type="signal peptide" evidence="11">
    <location>
        <begin position="1"/>
        <end position="26"/>
    </location>
</feature>
<feature type="compositionally biased region" description="Basic and acidic residues" evidence="10">
    <location>
        <begin position="108"/>
        <end position="138"/>
    </location>
</feature>
<evidence type="ECO:0000313" key="12">
    <source>
        <dbReference type="Ensembl" id="ENSFHEP00000006228.1"/>
    </source>
</evidence>
<keyword evidence="8 11" id="KW-0732">Signal</keyword>
<dbReference type="InterPro" id="IPR031386">
    <property type="entry name" value="UCMA"/>
</dbReference>
<proteinExistence type="inferred from homology"/>
<dbReference type="GeneTree" id="ENSGT00390000011492"/>
<evidence type="ECO:0000256" key="7">
    <source>
        <dbReference type="ARBA" id="ARBA00022641"/>
    </source>
</evidence>
<name>A0A3Q2SZD1_FUNHE</name>
<dbReference type="AlphaFoldDB" id="A0A3Q2SZD1"/>
<organism evidence="12 13">
    <name type="scientific">Fundulus heteroclitus</name>
    <name type="common">Killifish</name>
    <name type="synonym">Mummichog</name>
    <dbReference type="NCBI Taxonomy" id="8078"/>
    <lineage>
        <taxon>Eukaryota</taxon>
        <taxon>Metazoa</taxon>
        <taxon>Chordata</taxon>
        <taxon>Craniata</taxon>
        <taxon>Vertebrata</taxon>
        <taxon>Euteleostomi</taxon>
        <taxon>Actinopterygii</taxon>
        <taxon>Neopterygii</taxon>
        <taxon>Teleostei</taxon>
        <taxon>Neoteleostei</taxon>
        <taxon>Acanthomorphata</taxon>
        <taxon>Ovalentaria</taxon>
        <taxon>Atherinomorphae</taxon>
        <taxon>Cyprinodontiformes</taxon>
        <taxon>Fundulidae</taxon>
        <taxon>Fundulus</taxon>
    </lineage>
</organism>
<comment type="similarity">
    <text evidence="3">Belongs to the UCMA family.</text>
</comment>
<dbReference type="GO" id="GO:0031012">
    <property type="term" value="C:extracellular matrix"/>
    <property type="evidence" value="ECO:0007669"/>
    <property type="project" value="TreeGrafter"/>
</dbReference>
<keyword evidence="9" id="KW-0175">Coiled coil</keyword>
<evidence type="ECO:0000256" key="8">
    <source>
        <dbReference type="ARBA" id="ARBA00022729"/>
    </source>
</evidence>
<evidence type="ECO:0000313" key="13">
    <source>
        <dbReference type="Proteomes" id="UP000265000"/>
    </source>
</evidence>
<keyword evidence="5" id="KW-0964">Secreted</keyword>
<evidence type="ECO:0000256" key="3">
    <source>
        <dbReference type="ARBA" id="ARBA00011000"/>
    </source>
</evidence>
<reference evidence="12" key="1">
    <citation type="submission" date="2025-08" db="UniProtKB">
        <authorList>
            <consortium name="Ensembl"/>
        </authorList>
    </citation>
    <scope>IDENTIFICATION</scope>
</reference>
<accession>A0A3Q2SZD1</accession>
<keyword evidence="7" id="KW-0765">Sulfation</keyword>
<dbReference type="Proteomes" id="UP000265000">
    <property type="component" value="Unplaced"/>
</dbReference>
<feature type="chain" id="PRO_5018605318" description="Unique cartilage matrix-associated protein" evidence="11">
    <location>
        <begin position="27"/>
        <end position="138"/>
    </location>
</feature>
<feature type="region of interest" description="Disordered" evidence="10">
    <location>
        <begin position="91"/>
        <end position="138"/>
    </location>
</feature>